<feature type="region of interest" description="Disordered" evidence="1">
    <location>
        <begin position="273"/>
        <end position="299"/>
    </location>
</feature>
<evidence type="ECO:0000256" key="1">
    <source>
        <dbReference type="SAM" id="MobiDB-lite"/>
    </source>
</evidence>
<keyword evidence="2" id="KW-1133">Transmembrane helix</keyword>
<keyword evidence="4" id="KW-1185">Reference proteome</keyword>
<protein>
    <submittedName>
        <fullName evidence="3">Uncharacterized protein</fullName>
    </submittedName>
</protein>
<evidence type="ECO:0000313" key="4">
    <source>
        <dbReference type="Proteomes" id="UP000015354"/>
    </source>
</evidence>
<comment type="caution">
    <text evidence="3">The sequence shown here is derived from an EMBL/GenBank/DDBJ whole genome shotgun (WGS) entry which is preliminary data.</text>
</comment>
<keyword evidence="2" id="KW-0812">Transmembrane</keyword>
<evidence type="ECO:0000256" key="2">
    <source>
        <dbReference type="SAM" id="Phobius"/>
    </source>
</evidence>
<sequence>MGDNDSVPDAVCISYHYTTYVSLVASTATSYTARPAGHFGLLSTNVAEVNFHLFQSARLVDLLKILIIALLVLTALVAGGALGGLLRLSFLCSTTSTPLDVVRRYRRRQIGCCGCGCRLIGGSGVLLAIALAAAAAAIYGNQKLTDMLLHTRFDTPTAVPDNETYATCDFMEGCVTSFSRDGFRGACVTLNALMALVALSAAAVEGLLWLMGGSRYYVERAAEVLHLEAAAPPLGVLQLADGNAHPVAVQVADPSAAAADAASGNINDVMNRHAGGHSRNVRAARTEQGAADEREPLIH</sequence>
<keyword evidence="2" id="KW-0472">Membrane</keyword>
<feature type="transmembrane region" description="Helical" evidence="2">
    <location>
        <begin position="110"/>
        <end position="139"/>
    </location>
</feature>
<reference evidence="3 4" key="1">
    <citation type="journal article" date="2013" name="PLoS ONE">
        <title>Predicting the Proteins of Angomonas deanei, Strigomonas culicis and Their Respective Endosymbionts Reveals New Aspects of the Trypanosomatidae Family.</title>
        <authorList>
            <person name="Motta M.C."/>
            <person name="Martins A.C."/>
            <person name="de Souza S.S."/>
            <person name="Catta-Preta C.M."/>
            <person name="Silva R."/>
            <person name="Klein C.C."/>
            <person name="de Almeida L.G."/>
            <person name="de Lima Cunha O."/>
            <person name="Ciapina L.P."/>
            <person name="Brocchi M."/>
            <person name="Colabardini A.C."/>
            <person name="de Araujo Lima B."/>
            <person name="Machado C.R."/>
            <person name="de Almeida Soares C.M."/>
            <person name="Probst C.M."/>
            <person name="de Menezes C.B."/>
            <person name="Thompson C.E."/>
            <person name="Bartholomeu D.C."/>
            <person name="Gradia D.F."/>
            <person name="Pavoni D.P."/>
            <person name="Grisard E.C."/>
            <person name="Fantinatti-Garboggini F."/>
            <person name="Marchini F.K."/>
            <person name="Rodrigues-Luiz G.F."/>
            <person name="Wagner G."/>
            <person name="Goldman G.H."/>
            <person name="Fietto J.L."/>
            <person name="Elias M.C."/>
            <person name="Goldman M.H."/>
            <person name="Sagot M.F."/>
            <person name="Pereira M."/>
            <person name="Stoco P.H."/>
            <person name="de Mendonca-Neto R.P."/>
            <person name="Teixeira S.M."/>
            <person name="Maciel T.E."/>
            <person name="de Oliveira Mendes T.A."/>
            <person name="Urmenyi T.P."/>
            <person name="de Souza W."/>
            <person name="Schenkman S."/>
            <person name="de Vasconcelos A.T."/>
        </authorList>
    </citation>
    <scope>NUCLEOTIDE SEQUENCE [LARGE SCALE GENOMIC DNA]</scope>
</reference>
<dbReference type="Proteomes" id="UP000015354">
    <property type="component" value="Unassembled WGS sequence"/>
</dbReference>
<name>S9TDA5_9TRYP</name>
<gene>
    <name evidence="3" type="ORF">STCU_11621</name>
</gene>
<organism evidence="3 4">
    <name type="scientific">Strigomonas culicis</name>
    <dbReference type="NCBI Taxonomy" id="28005"/>
    <lineage>
        <taxon>Eukaryota</taxon>
        <taxon>Discoba</taxon>
        <taxon>Euglenozoa</taxon>
        <taxon>Kinetoplastea</taxon>
        <taxon>Metakinetoplastina</taxon>
        <taxon>Trypanosomatida</taxon>
        <taxon>Trypanosomatidae</taxon>
        <taxon>Strigomonadinae</taxon>
        <taxon>Strigomonas</taxon>
    </lineage>
</organism>
<dbReference type="EMBL" id="ATMH01011604">
    <property type="protein sequence ID" value="EPY15997.1"/>
    <property type="molecule type" value="Genomic_DNA"/>
</dbReference>
<feature type="transmembrane region" description="Helical" evidence="2">
    <location>
        <begin position="188"/>
        <end position="210"/>
    </location>
</feature>
<dbReference type="AlphaFoldDB" id="S9TDA5"/>
<accession>S9TDA5</accession>
<feature type="transmembrane region" description="Helical" evidence="2">
    <location>
        <begin position="65"/>
        <end position="90"/>
    </location>
</feature>
<evidence type="ECO:0000313" key="3">
    <source>
        <dbReference type="EMBL" id="EPY15997.1"/>
    </source>
</evidence>
<proteinExistence type="predicted"/>